<name>Q2JF50_FRACC</name>
<evidence type="ECO:0000256" key="2">
    <source>
        <dbReference type="ARBA" id="ARBA00012925"/>
    </source>
</evidence>
<dbReference type="RefSeq" id="WP_011435161.1">
    <property type="nucleotide sequence ID" value="NC_007777.1"/>
</dbReference>
<dbReference type="PhylomeDB" id="Q2JF50"/>
<protein>
    <recommendedName>
        <fullName evidence="2">carbonic anhydrase</fullName>
        <ecNumber evidence="2">4.2.1.1</ecNumber>
    </recommendedName>
</protein>
<dbReference type="EC" id="4.2.1.1" evidence="2"/>
<keyword evidence="10" id="KW-1185">Reference proteome</keyword>
<reference evidence="9 10" key="1">
    <citation type="journal article" date="2007" name="Genome Res.">
        <title>Genome characteristics of facultatively symbiotic Frankia sp. strains reflect host range and host plant biogeography.</title>
        <authorList>
            <person name="Normand P."/>
            <person name="Lapierre P."/>
            <person name="Tisa L.S."/>
            <person name="Gogarten J.P."/>
            <person name="Alloisio N."/>
            <person name="Bagnarol E."/>
            <person name="Bassi C.A."/>
            <person name="Berry A.M."/>
            <person name="Bickhart D.M."/>
            <person name="Choisne N."/>
            <person name="Couloux A."/>
            <person name="Cournoyer B."/>
            <person name="Cruveiller S."/>
            <person name="Daubin V."/>
            <person name="Demange N."/>
            <person name="Francino M.P."/>
            <person name="Goltsman E."/>
            <person name="Huang Y."/>
            <person name="Kopp O.R."/>
            <person name="Labarre L."/>
            <person name="Lapidus A."/>
            <person name="Lavire C."/>
            <person name="Marechal J."/>
            <person name="Martinez M."/>
            <person name="Mastronunzio J.E."/>
            <person name="Mullin B.C."/>
            <person name="Niemann J."/>
            <person name="Pujic P."/>
            <person name="Rawnsley T."/>
            <person name="Rouy Z."/>
            <person name="Schenowitz C."/>
            <person name="Sellstedt A."/>
            <person name="Tavares F."/>
            <person name="Tomkins J.P."/>
            <person name="Vallenet D."/>
            <person name="Valverde C."/>
            <person name="Wall L.G."/>
            <person name="Wang Y."/>
            <person name="Medigue C."/>
            <person name="Benson D.R."/>
        </authorList>
    </citation>
    <scope>NUCLEOTIDE SEQUENCE [LARGE SCALE GENOMIC DNA]</scope>
    <source>
        <strain evidence="10">DSM 45818 / CECT 9043 / CcI3</strain>
    </source>
</reference>
<dbReference type="eggNOG" id="COG0288">
    <property type="taxonomic scope" value="Bacteria"/>
</dbReference>
<gene>
    <name evidence="9" type="ordered locus">Francci3_0708</name>
</gene>
<comment type="similarity">
    <text evidence="1">Belongs to the beta-class carbonic anhydrase family.</text>
</comment>
<evidence type="ECO:0000256" key="7">
    <source>
        <dbReference type="PIRSR" id="PIRSR601765-1"/>
    </source>
</evidence>
<dbReference type="CDD" id="cd03379">
    <property type="entry name" value="beta_CA_cladeD"/>
    <property type="match status" value="1"/>
</dbReference>
<accession>Q2JF50</accession>
<feature type="binding site" evidence="7">
    <location>
        <position position="130"/>
    </location>
    <ligand>
        <name>Zn(2+)</name>
        <dbReference type="ChEBI" id="CHEBI:29105"/>
    </ligand>
</feature>
<evidence type="ECO:0000256" key="1">
    <source>
        <dbReference type="ARBA" id="ARBA00006217"/>
    </source>
</evidence>
<comment type="catalytic activity">
    <reaction evidence="6">
        <text>hydrogencarbonate + H(+) = CO2 + H2O</text>
        <dbReference type="Rhea" id="RHEA:10748"/>
        <dbReference type="ChEBI" id="CHEBI:15377"/>
        <dbReference type="ChEBI" id="CHEBI:15378"/>
        <dbReference type="ChEBI" id="CHEBI:16526"/>
        <dbReference type="ChEBI" id="CHEBI:17544"/>
        <dbReference type="EC" id="4.2.1.1"/>
    </reaction>
</comment>
<evidence type="ECO:0000256" key="3">
    <source>
        <dbReference type="ARBA" id="ARBA00022723"/>
    </source>
</evidence>
<dbReference type="SMART" id="SM00947">
    <property type="entry name" value="Pro_CA"/>
    <property type="match status" value="1"/>
</dbReference>
<feature type="binding site" evidence="7">
    <location>
        <position position="77"/>
    </location>
    <ligand>
        <name>Zn(2+)</name>
        <dbReference type="ChEBI" id="CHEBI:29105"/>
    </ligand>
</feature>
<comment type="function">
    <text evidence="5">Catalyzes the reversible hydration of carbon dioxide to form bicarbonate.</text>
</comment>
<evidence type="ECO:0000313" key="10">
    <source>
        <dbReference type="Proteomes" id="UP000001937"/>
    </source>
</evidence>
<dbReference type="SUPFAM" id="SSF53056">
    <property type="entry name" value="beta-carbonic anhydrase, cab"/>
    <property type="match status" value="1"/>
</dbReference>
<evidence type="ECO:0000256" key="8">
    <source>
        <dbReference type="SAM" id="MobiDB-lite"/>
    </source>
</evidence>
<proteinExistence type="inferred from homology"/>
<dbReference type="HOGENOM" id="CLU_084253_1_2_11"/>
<dbReference type="InterPro" id="IPR036874">
    <property type="entry name" value="Carbonic_anhydrase_sf"/>
</dbReference>
<comment type="cofactor">
    <cofactor evidence="7">
        <name>Zn(2+)</name>
        <dbReference type="ChEBI" id="CHEBI:29105"/>
    </cofactor>
    <text evidence="7">Binds 1 zinc ion per subunit.</text>
</comment>
<dbReference type="Pfam" id="PF00484">
    <property type="entry name" value="Pro_CA"/>
    <property type="match status" value="1"/>
</dbReference>
<feature type="region of interest" description="Disordered" evidence="8">
    <location>
        <begin position="1"/>
        <end position="21"/>
    </location>
</feature>
<keyword evidence="4 7" id="KW-0862">Zinc</keyword>
<evidence type="ECO:0000256" key="4">
    <source>
        <dbReference type="ARBA" id="ARBA00022833"/>
    </source>
</evidence>
<feature type="binding site" evidence="7">
    <location>
        <position position="133"/>
    </location>
    <ligand>
        <name>Zn(2+)</name>
        <dbReference type="ChEBI" id="CHEBI:29105"/>
    </ligand>
</feature>
<keyword evidence="3 7" id="KW-0479">Metal-binding</keyword>
<dbReference type="InterPro" id="IPR001765">
    <property type="entry name" value="Carbonic_anhydrase"/>
</dbReference>
<dbReference type="Gene3D" id="3.40.1050.10">
    <property type="entry name" value="Carbonic anhydrase"/>
    <property type="match status" value="1"/>
</dbReference>
<sequence>MDTDDHTAVDPVADVHADDVHADTVRPADTVSPVSGAATATELLLSYAAGHPARRREAGLPALPGARPRLGVAVVACMDVRIQVEALLGLVEGDAHILRNAGGVITPDVVRSLAVSQHVLGTTEIILLHHTGCGLERITDDGFRDQLECKTGVRPEWAVYSFPDVEEDVRKSVRVLRSSPFLQSTTSVRGFVYQVETGALVEVLP</sequence>
<dbReference type="STRING" id="106370.Francci3_0708"/>
<dbReference type="Proteomes" id="UP000001937">
    <property type="component" value="Chromosome"/>
</dbReference>
<dbReference type="GO" id="GO:0004089">
    <property type="term" value="F:carbonate dehydratase activity"/>
    <property type="evidence" value="ECO:0007669"/>
    <property type="project" value="UniProtKB-EC"/>
</dbReference>
<dbReference type="KEGG" id="fra:Francci3_0708"/>
<dbReference type="AlphaFoldDB" id="Q2JF50"/>
<evidence type="ECO:0000256" key="6">
    <source>
        <dbReference type="ARBA" id="ARBA00048348"/>
    </source>
</evidence>
<dbReference type="GO" id="GO:0008270">
    <property type="term" value="F:zinc ion binding"/>
    <property type="evidence" value="ECO:0007669"/>
    <property type="project" value="InterPro"/>
</dbReference>
<dbReference type="EMBL" id="CP000249">
    <property type="protein sequence ID" value="ABD10092.1"/>
    <property type="molecule type" value="Genomic_DNA"/>
</dbReference>
<evidence type="ECO:0000256" key="5">
    <source>
        <dbReference type="ARBA" id="ARBA00024993"/>
    </source>
</evidence>
<organism evidence="9 10">
    <name type="scientific">Frankia casuarinae (strain DSM 45818 / CECT 9043 / HFP020203 / CcI3)</name>
    <dbReference type="NCBI Taxonomy" id="106370"/>
    <lineage>
        <taxon>Bacteria</taxon>
        <taxon>Bacillati</taxon>
        <taxon>Actinomycetota</taxon>
        <taxon>Actinomycetes</taxon>
        <taxon>Frankiales</taxon>
        <taxon>Frankiaceae</taxon>
        <taxon>Frankia</taxon>
    </lineage>
</organism>
<dbReference type="PANTHER" id="PTHR43175">
    <property type="entry name" value="CARBONIC ANHYDRASE"/>
    <property type="match status" value="1"/>
</dbReference>
<evidence type="ECO:0000313" key="9">
    <source>
        <dbReference type="EMBL" id="ABD10092.1"/>
    </source>
</evidence>
<dbReference type="PANTHER" id="PTHR43175:SF3">
    <property type="entry name" value="CARBON DISULFIDE HYDROLASE"/>
    <property type="match status" value="1"/>
</dbReference>
<feature type="binding site" evidence="7">
    <location>
        <position position="79"/>
    </location>
    <ligand>
        <name>Zn(2+)</name>
        <dbReference type="ChEBI" id="CHEBI:29105"/>
    </ligand>
</feature>